<comment type="caution">
    <text evidence="1">The sequence shown here is derived from an EMBL/GenBank/DDBJ whole genome shotgun (WGS) entry which is preliminary data.</text>
</comment>
<dbReference type="AlphaFoldDB" id="A0A5B7EKQ1"/>
<accession>A0A5B7EKQ1</accession>
<sequence length="62" mass="6638">MPISSPTLTLAAFKVQSLTPSFPGPLLKEYAARVLHYSTLSSSPILSNTFLFQSFPGATHGI</sequence>
<protein>
    <submittedName>
        <fullName evidence="1">Uncharacterized protein</fullName>
    </submittedName>
</protein>
<organism evidence="1 2">
    <name type="scientific">Portunus trituberculatus</name>
    <name type="common">Swimming crab</name>
    <name type="synonym">Neptunus trituberculatus</name>
    <dbReference type="NCBI Taxonomy" id="210409"/>
    <lineage>
        <taxon>Eukaryota</taxon>
        <taxon>Metazoa</taxon>
        <taxon>Ecdysozoa</taxon>
        <taxon>Arthropoda</taxon>
        <taxon>Crustacea</taxon>
        <taxon>Multicrustacea</taxon>
        <taxon>Malacostraca</taxon>
        <taxon>Eumalacostraca</taxon>
        <taxon>Eucarida</taxon>
        <taxon>Decapoda</taxon>
        <taxon>Pleocyemata</taxon>
        <taxon>Brachyura</taxon>
        <taxon>Eubrachyura</taxon>
        <taxon>Portunoidea</taxon>
        <taxon>Portunidae</taxon>
        <taxon>Portuninae</taxon>
        <taxon>Portunus</taxon>
    </lineage>
</organism>
<dbReference type="Proteomes" id="UP000324222">
    <property type="component" value="Unassembled WGS sequence"/>
</dbReference>
<dbReference type="EMBL" id="VSRR010002938">
    <property type="protein sequence ID" value="MPC33908.1"/>
    <property type="molecule type" value="Genomic_DNA"/>
</dbReference>
<proteinExistence type="predicted"/>
<reference evidence="1 2" key="1">
    <citation type="submission" date="2019-05" db="EMBL/GenBank/DDBJ databases">
        <title>Another draft genome of Portunus trituberculatus and its Hox gene families provides insights of decapod evolution.</title>
        <authorList>
            <person name="Jeong J.-H."/>
            <person name="Song I."/>
            <person name="Kim S."/>
            <person name="Choi T."/>
            <person name="Kim D."/>
            <person name="Ryu S."/>
            <person name="Kim W."/>
        </authorList>
    </citation>
    <scope>NUCLEOTIDE SEQUENCE [LARGE SCALE GENOMIC DNA]</scope>
    <source>
        <tissue evidence="1">Muscle</tissue>
    </source>
</reference>
<evidence type="ECO:0000313" key="2">
    <source>
        <dbReference type="Proteomes" id="UP000324222"/>
    </source>
</evidence>
<evidence type="ECO:0000313" key="1">
    <source>
        <dbReference type="EMBL" id="MPC33908.1"/>
    </source>
</evidence>
<gene>
    <name evidence="1" type="ORF">E2C01_027276</name>
</gene>
<name>A0A5B7EKQ1_PORTR</name>
<keyword evidence="2" id="KW-1185">Reference proteome</keyword>